<sequence length="100" mass="11826">MWGLRERHRHSLFFSTIHFHHVFLSSCTSKVIALLVLALHTRNTVPEACVNSSSEYFPRDRLLSTVRIWVSLHQEISLTFLMAYDLLLYETNTFYITFTF</sequence>
<comment type="caution">
    <text evidence="1">The sequence shown here is derived from an EMBL/GenBank/DDBJ whole genome shotgun (WGS) entry which is preliminary data.</text>
</comment>
<proteinExistence type="predicted"/>
<name>A0A9D3RZD5_ANGAN</name>
<keyword evidence="2" id="KW-1185">Reference proteome</keyword>
<dbReference type="AlphaFoldDB" id="A0A9D3RZD5"/>
<evidence type="ECO:0000313" key="1">
    <source>
        <dbReference type="EMBL" id="KAG5849404.1"/>
    </source>
</evidence>
<organism evidence="1 2">
    <name type="scientific">Anguilla anguilla</name>
    <name type="common">European freshwater eel</name>
    <name type="synonym">Muraena anguilla</name>
    <dbReference type="NCBI Taxonomy" id="7936"/>
    <lineage>
        <taxon>Eukaryota</taxon>
        <taxon>Metazoa</taxon>
        <taxon>Chordata</taxon>
        <taxon>Craniata</taxon>
        <taxon>Vertebrata</taxon>
        <taxon>Euteleostomi</taxon>
        <taxon>Actinopterygii</taxon>
        <taxon>Neopterygii</taxon>
        <taxon>Teleostei</taxon>
        <taxon>Anguilliformes</taxon>
        <taxon>Anguillidae</taxon>
        <taxon>Anguilla</taxon>
    </lineage>
</organism>
<dbReference type="EMBL" id="JAFIRN010000005">
    <property type="protein sequence ID" value="KAG5849404.1"/>
    <property type="molecule type" value="Genomic_DNA"/>
</dbReference>
<accession>A0A9D3RZD5</accession>
<reference evidence="1" key="1">
    <citation type="submission" date="2021-01" db="EMBL/GenBank/DDBJ databases">
        <title>A chromosome-scale assembly of European eel, Anguilla anguilla.</title>
        <authorList>
            <person name="Henkel C."/>
            <person name="Jong-Raadsen S.A."/>
            <person name="Dufour S."/>
            <person name="Weltzien F.-A."/>
            <person name="Palstra A.P."/>
            <person name="Pelster B."/>
            <person name="Spaink H.P."/>
            <person name="Van Den Thillart G.E."/>
            <person name="Jansen H."/>
            <person name="Zahm M."/>
            <person name="Klopp C."/>
            <person name="Cedric C."/>
            <person name="Louis A."/>
            <person name="Berthelot C."/>
            <person name="Parey E."/>
            <person name="Roest Crollius H."/>
            <person name="Montfort J."/>
            <person name="Robinson-Rechavi M."/>
            <person name="Bucao C."/>
            <person name="Bouchez O."/>
            <person name="Gislard M."/>
            <person name="Lluch J."/>
            <person name="Milhes M."/>
            <person name="Lampietro C."/>
            <person name="Lopez Roques C."/>
            <person name="Donnadieu C."/>
            <person name="Braasch I."/>
            <person name="Desvignes T."/>
            <person name="Postlethwait J."/>
            <person name="Bobe J."/>
            <person name="Guiguen Y."/>
            <person name="Dirks R."/>
        </authorList>
    </citation>
    <scope>NUCLEOTIDE SEQUENCE</scope>
    <source>
        <strain evidence="1">Tag_6206</strain>
        <tissue evidence="1">Liver</tissue>
    </source>
</reference>
<dbReference type="PROSITE" id="PS51257">
    <property type="entry name" value="PROKAR_LIPOPROTEIN"/>
    <property type="match status" value="1"/>
</dbReference>
<protein>
    <submittedName>
        <fullName evidence="1">Uncharacterized protein</fullName>
    </submittedName>
</protein>
<dbReference type="Proteomes" id="UP001044222">
    <property type="component" value="Unassembled WGS sequence"/>
</dbReference>
<evidence type="ECO:0000313" key="2">
    <source>
        <dbReference type="Proteomes" id="UP001044222"/>
    </source>
</evidence>
<gene>
    <name evidence="1" type="ORF">ANANG_G00110030</name>
</gene>